<dbReference type="EMBL" id="AZEC01000020">
    <property type="protein sequence ID" value="KRL08747.1"/>
    <property type="molecule type" value="Genomic_DNA"/>
</dbReference>
<proteinExistence type="predicted"/>
<comment type="caution">
    <text evidence="1">The sequence shown here is derived from an EMBL/GenBank/DDBJ whole genome shotgun (WGS) entry which is preliminary data.</text>
</comment>
<dbReference type="InterPro" id="IPR010982">
    <property type="entry name" value="Lambda_DNA-bd_dom_sf"/>
</dbReference>
<dbReference type="InterPro" id="IPR053163">
    <property type="entry name" value="HTH-type_regulator_Rgg"/>
</dbReference>
<organism evidence="1 2">
    <name type="scientific">Schleiferilactobacillus perolens DSM 12744</name>
    <dbReference type="NCBI Taxonomy" id="1423792"/>
    <lineage>
        <taxon>Bacteria</taxon>
        <taxon>Bacillati</taxon>
        <taxon>Bacillota</taxon>
        <taxon>Bacilli</taxon>
        <taxon>Lactobacillales</taxon>
        <taxon>Lactobacillaceae</taxon>
        <taxon>Schleiferilactobacillus</taxon>
    </lineage>
</organism>
<evidence type="ECO:0000313" key="2">
    <source>
        <dbReference type="Proteomes" id="UP000051330"/>
    </source>
</evidence>
<protein>
    <recommendedName>
        <fullName evidence="3">HTH cro/C1-type domain-containing protein</fullName>
    </recommendedName>
</protein>
<dbReference type="SUPFAM" id="SSF47413">
    <property type="entry name" value="lambda repressor-like DNA-binding domains"/>
    <property type="match status" value="1"/>
</dbReference>
<keyword evidence="2" id="KW-1185">Reference proteome</keyword>
<evidence type="ECO:0008006" key="3">
    <source>
        <dbReference type="Google" id="ProtNLM"/>
    </source>
</evidence>
<dbReference type="AlphaFoldDB" id="A0A0R1MX72"/>
<dbReference type="Proteomes" id="UP000051330">
    <property type="component" value="Unassembled WGS sequence"/>
</dbReference>
<evidence type="ECO:0000313" key="1">
    <source>
        <dbReference type="EMBL" id="KRL08747.1"/>
    </source>
</evidence>
<dbReference type="PANTHER" id="PTHR37038">
    <property type="entry name" value="TRANSCRIPTIONAL REGULATOR-RELATED"/>
    <property type="match status" value="1"/>
</dbReference>
<dbReference type="Gene3D" id="1.10.260.40">
    <property type="entry name" value="lambda repressor-like DNA-binding domains"/>
    <property type="match status" value="1"/>
</dbReference>
<dbReference type="GO" id="GO:0003677">
    <property type="term" value="F:DNA binding"/>
    <property type="evidence" value="ECO:0007669"/>
    <property type="project" value="InterPro"/>
</dbReference>
<reference evidence="1 2" key="1">
    <citation type="journal article" date="2015" name="Genome Announc.">
        <title>Expanding the biotechnology potential of lactobacilli through comparative genomics of 213 strains and associated genera.</title>
        <authorList>
            <person name="Sun Z."/>
            <person name="Harris H.M."/>
            <person name="McCann A."/>
            <person name="Guo C."/>
            <person name="Argimon S."/>
            <person name="Zhang W."/>
            <person name="Yang X."/>
            <person name="Jeffery I.B."/>
            <person name="Cooney J.C."/>
            <person name="Kagawa T.F."/>
            <person name="Liu W."/>
            <person name="Song Y."/>
            <person name="Salvetti E."/>
            <person name="Wrobel A."/>
            <person name="Rasinkangas P."/>
            <person name="Parkhill J."/>
            <person name="Rea M.C."/>
            <person name="O'Sullivan O."/>
            <person name="Ritari J."/>
            <person name="Douillard F.P."/>
            <person name="Paul Ross R."/>
            <person name="Yang R."/>
            <person name="Briner A.E."/>
            <person name="Felis G.E."/>
            <person name="de Vos W.M."/>
            <person name="Barrangou R."/>
            <person name="Klaenhammer T.R."/>
            <person name="Caufield P.W."/>
            <person name="Cui Y."/>
            <person name="Zhang H."/>
            <person name="O'Toole P.W."/>
        </authorList>
    </citation>
    <scope>NUCLEOTIDE SEQUENCE [LARGE SCALE GENOMIC DNA]</scope>
    <source>
        <strain evidence="1 2">DSM 12744</strain>
    </source>
</reference>
<accession>A0A0R1MX72</accession>
<dbReference type="PATRIC" id="fig|1423792.3.peg.1530"/>
<name>A0A0R1MX72_9LACO</name>
<sequence>MTKMAHELGPVVKTIRLAEETTQVKLYQGLLSRRQAIRFESGETDIKAESFLTVLERLDMSYDEFLYRWRKQTGQTKTVTRQADILNTVREKLAAWTDADMTPGEVRAIQAFALHRSFFTVSEIETLMTIQVRLPADARNRINDKLARVLAEMADMPAVKRLRYRLFSNQAIMQLLDGNAQEGKKYLDQAQQFASERDADRLFYLENTMLIIALTADSITQAYRATEPFIQHLRGLGLPVEADAWVDNRRHALASAGKHPVWTPGELGAVARLFEVVPWQFKQDQAAYLREFPGLTDALAQGEKPLRAYRDVY</sequence>
<dbReference type="STRING" id="1423792.FD09_GL001513"/>
<gene>
    <name evidence="1" type="ORF">FD09_GL001513</name>
</gene>